<feature type="transmembrane region" description="Helical" evidence="7">
    <location>
        <begin position="272"/>
        <end position="294"/>
    </location>
</feature>
<dbReference type="Gene3D" id="1.10.287.1260">
    <property type="match status" value="1"/>
</dbReference>
<dbReference type="PANTHER" id="PTHR30460:SF0">
    <property type="entry name" value="MODERATE CONDUCTANCE MECHANOSENSITIVE CHANNEL YBIO"/>
    <property type="match status" value="1"/>
</dbReference>
<dbReference type="InterPro" id="IPR006685">
    <property type="entry name" value="MscS_channel_2nd"/>
</dbReference>
<dbReference type="InterPro" id="IPR045276">
    <property type="entry name" value="YbiO_bact"/>
</dbReference>
<dbReference type="InterPro" id="IPR023408">
    <property type="entry name" value="MscS_beta-dom_sf"/>
</dbReference>
<gene>
    <name evidence="10" type="ORF">AWB77_04895</name>
</gene>
<feature type="transmembrane region" description="Helical" evidence="7">
    <location>
        <begin position="390"/>
        <end position="409"/>
    </location>
</feature>
<dbReference type="PROSITE" id="PS51257">
    <property type="entry name" value="PROKAR_LIPOPROTEIN"/>
    <property type="match status" value="1"/>
</dbReference>
<dbReference type="OrthoDB" id="6500477at2"/>
<dbReference type="STRING" id="1777138.AWB77_04895"/>
<feature type="domain" description="Mechanosensitive ion channel transmembrane helices 2/3" evidence="9">
    <location>
        <begin position="533"/>
        <end position="565"/>
    </location>
</feature>
<evidence type="ECO:0000256" key="1">
    <source>
        <dbReference type="ARBA" id="ARBA00004651"/>
    </source>
</evidence>
<evidence type="ECO:0000256" key="4">
    <source>
        <dbReference type="ARBA" id="ARBA00022692"/>
    </source>
</evidence>
<evidence type="ECO:0000259" key="9">
    <source>
        <dbReference type="Pfam" id="PF21088"/>
    </source>
</evidence>
<dbReference type="InterPro" id="IPR011014">
    <property type="entry name" value="MscS_channel_TM-2"/>
</dbReference>
<dbReference type="GO" id="GO:0008381">
    <property type="term" value="F:mechanosensitive monoatomic ion channel activity"/>
    <property type="evidence" value="ECO:0007669"/>
    <property type="project" value="InterPro"/>
</dbReference>
<feature type="transmembrane region" description="Helical" evidence="7">
    <location>
        <begin position="306"/>
        <end position="329"/>
    </location>
</feature>
<dbReference type="SUPFAM" id="SSF82861">
    <property type="entry name" value="Mechanosensitive channel protein MscS (YggB), transmembrane region"/>
    <property type="match status" value="1"/>
</dbReference>
<evidence type="ECO:0000256" key="6">
    <source>
        <dbReference type="ARBA" id="ARBA00023136"/>
    </source>
</evidence>
<dbReference type="InterPro" id="IPR010920">
    <property type="entry name" value="LSM_dom_sf"/>
</dbReference>
<feature type="transmembrane region" description="Helical" evidence="7">
    <location>
        <begin position="521"/>
        <end position="543"/>
    </location>
</feature>
<feature type="transmembrane region" description="Helical" evidence="7">
    <location>
        <begin position="158"/>
        <end position="179"/>
    </location>
</feature>
<dbReference type="Pfam" id="PF00924">
    <property type="entry name" value="MS_channel_2nd"/>
    <property type="match status" value="1"/>
</dbReference>
<evidence type="ECO:0000313" key="11">
    <source>
        <dbReference type="Proteomes" id="UP000054903"/>
    </source>
</evidence>
<feature type="transmembrane region" description="Helical" evidence="7">
    <location>
        <begin position="549"/>
        <end position="568"/>
    </location>
</feature>
<sequence>MSAFTRRIVAGRDFIALAVVIGCACLFPAMAASLTGAMQKFIAPQQAASAPTPASQAEMVRSLNTLIDTLGNDAQRSAFVAQLKVLRDAAQTSAPATRAAASANADLLGAIASGIASVETNLSEGLTPMRFWTARGGAAADELQAVVTGAKGESFGRIVAGMGATLAGWGLCAFVLIRVQRRIFARYGREVALAPNPTSMQLLFFALRQTGPWVVAFIAVLLFVRAMPDALGRTLGLVIAYAIVAGSIFSAICMIVFSVFSTAHRRVAVQQLLTRTLWPLFAIGACGALGDATANADVTRQLGPNLAGIVSTFATLAAALLFGYFALAYRRPVTHLIRNRPYARRRDHQFATEALDILASLWHIPILLIAVASVVAIIDGRGAEGDVLRPSLLSAALLVLTLFASALLLHLTRRRDTRAQRRAPHLARLLRFGCTLIVLLIWLAYLRFELELWSGPIARLIKHSAMTPGFRHALVAVVATVFGAWFIWIVLDTVILEALGPNSSRNKALSPGVRARTMLPLVRNAIFMTVACLAAIVACASLGINLTPLLAGAGVIGLAVGFGAKSLVTDLITGLFIIVEETISVGDWIDVDGGHAGTVMDLTIRTVRLRDGQGAVHTIPFSQIKIVKNLSRDFANAVFEVRVPFSTKLDDITRMIDEVGAAMMNDFRFRSEILGPVEVWGLDRFETNCIVVKGQIKTKPLQQWSVARAFNARLKLKMDEAGIEMLLPQMQIHTAKEAEERAPAQPELRVLKESP</sequence>
<feature type="transmembrane region" description="Helical" evidence="7">
    <location>
        <begin position="429"/>
        <end position="448"/>
    </location>
</feature>
<keyword evidence="11" id="KW-1185">Reference proteome</keyword>
<dbReference type="InterPro" id="IPR049142">
    <property type="entry name" value="MS_channel_1st"/>
</dbReference>
<evidence type="ECO:0000259" key="8">
    <source>
        <dbReference type="Pfam" id="PF00924"/>
    </source>
</evidence>
<feature type="transmembrane region" description="Helical" evidence="7">
    <location>
        <begin position="473"/>
        <end position="500"/>
    </location>
</feature>
<feature type="domain" description="Mechanosensitive ion channel MscS" evidence="8">
    <location>
        <begin position="567"/>
        <end position="632"/>
    </location>
</feature>
<keyword evidence="5 7" id="KW-1133">Transmembrane helix</keyword>
<dbReference type="Proteomes" id="UP000054903">
    <property type="component" value="Unassembled WGS sequence"/>
</dbReference>
<dbReference type="SUPFAM" id="SSF50182">
    <property type="entry name" value="Sm-like ribonucleoproteins"/>
    <property type="match status" value="1"/>
</dbReference>
<feature type="transmembrane region" description="Helical" evidence="7">
    <location>
        <begin position="239"/>
        <end position="260"/>
    </location>
</feature>
<organism evidence="10 11">
    <name type="scientific">Caballeronia fortuita</name>
    <dbReference type="NCBI Taxonomy" id="1777138"/>
    <lineage>
        <taxon>Bacteria</taxon>
        <taxon>Pseudomonadati</taxon>
        <taxon>Pseudomonadota</taxon>
        <taxon>Betaproteobacteria</taxon>
        <taxon>Burkholderiales</taxon>
        <taxon>Burkholderiaceae</taxon>
        <taxon>Caballeronia</taxon>
    </lineage>
</organism>
<comment type="caution">
    <text evidence="10">The sequence shown here is derived from an EMBL/GenBank/DDBJ whole genome shotgun (WGS) entry which is preliminary data.</text>
</comment>
<evidence type="ECO:0000256" key="2">
    <source>
        <dbReference type="ARBA" id="ARBA00008017"/>
    </source>
</evidence>
<evidence type="ECO:0000256" key="5">
    <source>
        <dbReference type="ARBA" id="ARBA00022989"/>
    </source>
</evidence>
<dbReference type="PANTHER" id="PTHR30460">
    <property type="entry name" value="MODERATE CONDUCTANCE MECHANOSENSITIVE CHANNEL YBIO"/>
    <property type="match status" value="1"/>
</dbReference>
<name>A0A158D4M7_9BURK</name>
<proteinExistence type="inferred from homology"/>
<dbReference type="Gene3D" id="3.30.70.100">
    <property type="match status" value="1"/>
</dbReference>
<evidence type="ECO:0000256" key="7">
    <source>
        <dbReference type="SAM" id="Phobius"/>
    </source>
</evidence>
<dbReference type="EMBL" id="FCNX02000013">
    <property type="protein sequence ID" value="SAK89413.1"/>
    <property type="molecule type" value="Genomic_DNA"/>
</dbReference>
<dbReference type="InterPro" id="IPR011066">
    <property type="entry name" value="MscS_channel_C_sf"/>
</dbReference>
<keyword evidence="3" id="KW-1003">Cell membrane</keyword>
<dbReference type="AlphaFoldDB" id="A0A158D4M7"/>
<comment type="similarity">
    <text evidence="2">Belongs to the MscS (TC 1.A.23) family.</text>
</comment>
<reference evidence="10" key="1">
    <citation type="submission" date="2016-01" db="EMBL/GenBank/DDBJ databases">
        <authorList>
            <person name="Peeters C."/>
        </authorList>
    </citation>
    <scope>NUCLEOTIDE SEQUENCE</scope>
    <source>
        <strain evidence="10">LMG 29320</strain>
    </source>
</reference>
<dbReference type="Gene3D" id="2.30.30.60">
    <property type="match status" value="1"/>
</dbReference>
<protein>
    <submittedName>
        <fullName evidence="10">Mechanosensitive ion channel protein</fullName>
    </submittedName>
</protein>
<comment type="subcellular location">
    <subcellularLocation>
        <location evidence="1">Cell membrane</location>
        <topology evidence="1">Multi-pass membrane protein</topology>
    </subcellularLocation>
</comment>
<keyword evidence="6 7" id="KW-0472">Membrane</keyword>
<evidence type="ECO:0000256" key="3">
    <source>
        <dbReference type="ARBA" id="ARBA00022475"/>
    </source>
</evidence>
<keyword evidence="4 7" id="KW-0812">Transmembrane</keyword>
<dbReference type="Pfam" id="PF21088">
    <property type="entry name" value="MS_channel_1st"/>
    <property type="match status" value="1"/>
</dbReference>
<accession>A0A158D4M7</accession>
<dbReference type="SUPFAM" id="SSF82689">
    <property type="entry name" value="Mechanosensitive channel protein MscS (YggB), C-terminal domain"/>
    <property type="match status" value="1"/>
</dbReference>
<feature type="transmembrane region" description="Helical" evidence="7">
    <location>
        <begin position="350"/>
        <end position="378"/>
    </location>
</feature>
<dbReference type="RefSeq" id="WP_096031179.1">
    <property type="nucleotide sequence ID" value="NZ_FCNX02000013.1"/>
</dbReference>
<dbReference type="GO" id="GO:0005886">
    <property type="term" value="C:plasma membrane"/>
    <property type="evidence" value="ECO:0007669"/>
    <property type="project" value="UniProtKB-SubCell"/>
</dbReference>
<evidence type="ECO:0000313" key="10">
    <source>
        <dbReference type="EMBL" id="SAK89413.1"/>
    </source>
</evidence>
<feature type="transmembrane region" description="Helical" evidence="7">
    <location>
        <begin position="210"/>
        <end position="227"/>
    </location>
</feature>